<dbReference type="RefSeq" id="WP_337309218.1">
    <property type="nucleotide sequence ID" value="NZ_JAEKNS010000032.1"/>
</dbReference>
<dbReference type="Proteomes" id="UP000606991">
    <property type="component" value="Unassembled WGS sequence"/>
</dbReference>
<feature type="transmembrane region" description="Helical" evidence="1">
    <location>
        <begin position="43"/>
        <end position="63"/>
    </location>
</feature>
<sequence length="542" mass="54079">MTEDDRDLSAAFDELKAPPSTASYATRTSGLDGRARTSHWPQALAGALVVAVALAGAGTFLALRTARHGDAPSSSAGGPPARSNAAMAYDSAAGVTVMFGGTDASGKALTDAWTWDGSSWKAAARGPGPLVDVRMVDDPADAGVLLLGVPAAPVSSSGGSVGSSGCVGSGTATPGSVSGGTPNAATVTAAPAIAPAPSNATPPTGVPVSGPALSCPPVPLPVVPAAQTWLFSDGAWSGASGNADTTPPAGAQLAFDTATHQVVAVSAGFSRCGPRMLSPVANGGAIACPLAASSSKPAIAPDPLCLPTCAGSNVIVTWTWSRGFWMKRPASVQAGPFTFLFSDPGSQHATLMTQSDNGLYSPSCPATASCPRAPSQFVITSTWTGSDWQQKSQLDNVAAPPTFAGGTVAAVEGQIVVLTNSGETWHWRQGHWVNETATTPFVAHPNQRTGAAMSEGPGATVVLFGGEVLYGFHGASSPATVGADTWVWDAKLWRHAGGGPLPAPPSAVPCPAQKNGVIPPCVQPEPAVVSPGSAPAAPPAIP</sequence>
<keyword evidence="1" id="KW-0472">Membrane</keyword>
<evidence type="ECO:0000256" key="1">
    <source>
        <dbReference type="SAM" id="Phobius"/>
    </source>
</evidence>
<keyword evidence="1" id="KW-0812">Transmembrane</keyword>
<comment type="caution">
    <text evidence="2">The sequence shown here is derived from an EMBL/GenBank/DDBJ whole genome shotgun (WGS) entry which is preliminary data.</text>
</comment>
<protein>
    <submittedName>
        <fullName evidence="2">Uncharacterized protein</fullName>
    </submittedName>
</protein>
<evidence type="ECO:0000313" key="2">
    <source>
        <dbReference type="EMBL" id="MBJ7593695.1"/>
    </source>
</evidence>
<keyword evidence="1" id="KW-1133">Transmembrane helix</keyword>
<reference evidence="2 3" key="1">
    <citation type="submission" date="2020-10" db="EMBL/GenBank/DDBJ databases">
        <title>Ca. Dormibacterota MAGs.</title>
        <authorList>
            <person name="Montgomery K."/>
        </authorList>
    </citation>
    <scope>NUCLEOTIDE SEQUENCE [LARGE SCALE GENOMIC DNA]</scope>
    <source>
        <strain evidence="2">SC8812_S17_18</strain>
    </source>
</reference>
<evidence type="ECO:0000313" key="3">
    <source>
        <dbReference type="Proteomes" id="UP000606991"/>
    </source>
</evidence>
<dbReference type="AlphaFoldDB" id="A0A934JV92"/>
<accession>A0A934JV92</accession>
<dbReference type="EMBL" id="JAEKNS010000032">
    <property type="protein sequence ID" value="MBJ7593695.1"/>
    <property type="molecule type" value="Genomic_DNA"/>
</dbReference>
<proteinExistence type="predicted"/>
<gene>
    <name evidence="2" type="ORF">JF886_02345</name>
</gene>
<organism evidence="2 3">
    <name type="scientific">Candidatus Aeolococcus gillhamiae</name>
    <dbReference type="NCBI Taxonomy" id="3127015"/>
    <lineage>
        <taxon>Bacteria</taxon>
        <taxon>Bacillati</taxon>
        <taxon>Candidatus Dormiibacterota</taxon>
        <taxon>Candidatus Dormibacteria</taxon>
        <taxon>Candidatus Aeolococcales</taxon>
        <taxon>Candidatus Aeolococcaceae</taxon>
        <taxon>Candidatus Aeolococcus</taxon>
    </lineage>
</organism>
<name>A0A934JV92_9BACT</name>